<keyword evidence="3" id="KW-0804">Transcription</keyword>
<dbReference type="InterPro" id="IPR036271">
    <property type="entry name" value="Tet_transcr_reg_TetR-rel_C_sf"/>
</dbReference>
<feature type="DNA-binding region" description="H-T-H motif" evidence="4">
    <location>
        <begin position="35"/>
        <end position="54"/>
    </location>
</feature>
<comment type="caution">
    <text evidence="6">The sequence shown here is derived from an EMBL/GenBank/DDBJ whole genome shotgun (WGS) entry which is preliminary data.</text>
</comment>
<dbReference type="SUPFAM" id="SSF46689">
    <property type="entry name" value="Homeodomain-like"/>
    <property type="match status" value="1"/>
</dbReference>
<name>A0ABS8XXD2_9BURK</name>
<organism evidence="6 7">
    <name type="scientific">Pelomonas cellulosilytica</name>
    <dbReference type="NCBI Taxonomy" id="2906762"/>
    <lineage>
        <taxon>Bacteria</taxon>
        <taxon>Pseudomonadati</taxon>
        <taxon>Pseudomonadota</taxon>
        <taxon>Betaproteobacteria</taxon>
        <taxon>Burkholderiales</taxon>
        <taxon>Sphaerotilaceae</taxon>
        <taxon>Roseateles</taxon>
    </lineage>
</organism>
<dbReference type="Gene3D" id="1.10.357.10">
    <property type="entry name" value="Tetracycline Repressor, domain 2"/>
    <property type="match status" value="1"/>
</dbReference>
<accession>A0ABS8XXD2</accession>
<keyword evidence="1" id="KW-0805">Transcription regulation</keyword>
<dbReference type="InterPro" id="IPR001647">
    <property type="entry name" value="HTH_TetR"/>
</dbReference>
<dbReference type="InterPro" id="IPR050109">
    <property type="entry name" value="HTH-type_TetR-like_transc_reg"/>
</dbReference>
<dbReference type="EMBL" id="JAJTWU010000004">
    <property type="protein sequence ID" value="MCE4555358.1"/>
    <property type="molecule type" value="Genomic_DNA"/>
</dbReference>
<dbReference type="InterPro" id="IPR011075">
    <property type="entry name" value="TetR_C"/>
</dbReference>
<gene>
    <name evidence="6" type="ORF">LXT13_13140</name>
</gene>
<feature type="domain" description="HTH tetR-type" evidence="5">
    <location>
        <begin position="12"/>
        <end position="72"/>
    </location>
</feature>
<dbReference type="Proteomes" id="UP001200741">
    <property type="component" value="Unassembled WGS sequence"/>
</dbReference>
<proteinExistence type="predicted"/>
<dbReference type="SUPFAM" id="SSF48498">
    <property type="entry name" value="Tetracyclin repressor-like, C-terminal domain"/>
    <property type="match status" value="1"/>
</dbReference>
<keyword evidence="2 4" id="KW-0238">DNA-binding</keyword>
<dbReference type="PANTHER" id="PTHR30055">
    <property type="entry name" value="HTH-TYPE TRANSCRIPTIONAL REGULATOR RUTR"/>
    <property type="match status" value="1"/>
</dbReference>
<evidence type="ECO:0000313" key="6">
    <source>
        <dbReference type="EMBL" id="MCE4555358.1"/>
    </source>
</evidence>
<reference evidence="6 7" key="1">
    <citation type="submission" date="2021-12" db="EMBL/GenBank/DDBJ databases">
        <title>Genome seq of P8.</title>
        <authorList>
            <person name="Seo T."/>
        </authorList>
    </citation>
    <scope>NUCLEOTIDE SEQUENCE [LARGE SCALE GENOMIC DNA]</scope>
    <source>
        <strain evidence="6 7">P8</strain>
    </source>
</reference>
<dbReference type="PANTHER" id="PTHR30055:SF234">
    <property type="entry name" value="HTH-TYPE TRANSCRIPTIONAL REGULATOR BETI"/>
    <property type="match status" value="1"/>
</dbReference>
<dbReference type="PRINTS" id="PR00455">
    <property type="entry name" value="HTHTETR"/>
</dbReference>
<evidence type="ECO:0000256" key="3">
    <source>
        <dbReference type="ARBA" id="ARBA00023163"/>
    </source>
</evidence>
<evidence type="ECO:0000256" key="4">
    <source>
        <dbReference type="PROSITE-ProRule" id="PRU00335"/>
    </source>
</evidence>
<keyword evidence="7" id="KW-1185">Reference proteome</keyword>
<evidence type="ECO:0000256" key="1">
    <source>
        <dbReference type="ARBA" id="ARBA00023015"/>
    </source>
</evidence>
<evidence type="ECO:0000256" key="2">
    <source>
        <dbReference type="ARBA" id="ARBA00023125"/>
    </source>
</evidence>
<dbReference type="PROSITE" id="PS50977">
    <property type="entry name" value="HTH_TETR_2"/>
    <property type="match status" value="1"/>
</dbReference>
<dbReference type="RefSeq" id="WP_233372369.1">
    <property type="nucleotide sequence ID" value="NZ_JAJTWU010000004.1"/>
</dbReference>
<dbReference type="InterPro" id="IPR009057">
    <property type="entry name" value="Homeodomain-like_sf"/>
</dbReference>
<dbReference type="Pfam" id="PF00440">
    <property type="entry name" value="TetR_N"/>
    <property type="match status" value="1"/>
</dbReference>
<dbReference type="Gene3D" id="1.10.10.60">
    <property type="entry name" value="Homeodomain-like"/>
    <property type="match status" value="1"/>
</dbReference>
<evidence type="ECO:0000259" key="5">
    <source>
        <dbReference type="PROSITE" id="PS50977"/>
    </source>
</evidence>
<evidence type="ECO:0000313" key="7">
    <source>
        <dbReference type="Proteomes" id="UP001200741"/>
    </source>
</evidence>
<dbReference type="Pfam" id="PF16859">
    <property type="entry name" value="TetR_C_11"/>
    <property type="match status" value="1"/>
</dbReference>
<sequence length="213" mass="23753">MTTAAPRQRRKDARPQELLDAALALFVEKGFAATRSEEVAARAGVAKGTLYRYYPSKDELFKAMVRENLSVHIVESAAQAAQYEGAISELMRQMMRDWWAKVGRGNAGVVCKLVMIEARHFPELARFYVDEVIQPSKTLLGGMIERGIRRGEFRAVPIEATVHLLISPMLYMMLHEHSFGTHDVCPGDMSPEELLEAQMSLLLHGLLATPPGT</sequence>
<protein>
    <submittedName>
        <fullName evidence="6">TetR/AcrR family transcriptional regulator</fullName>
    </submittedName>
</protein>